<evidence type="ECO:0000313" key="1">
    <source>
        <dbReference type="EMBL" id="QWW78006.1"/>
    </source>
</evidence>
<proteinExistence type="predicted"/>
<evidence type="ECO:0008006" key="3">
    <source>
        <dbReference type="Google" id="ProtNLM"/>
    </source>
</evidence>
<dbReference type="RefSeq" id="WP_207293545.1">
    <property type="nucleotide sequence ID" value="NZ_CP071383.1"/>
</dbReference>
<dbReference type="Proteomes" id="UP000683497">
    <property type="component" value="Chromosome"/>
</dbReference>
<name>A0ABX8JQT3_9ENTR</name>
<sequence>MNNTIVASAIIGVSVIFSGLVISDNISFKDQHIIPLAGGAVKLGDIYKEEKLISAKLIFKEGEEVLVTEGNPDDFSSEVDNKIAEIIKSLNAGKGKNDERVTPETLSVLDDAKLELVSAVRYNSEHQPMFTLTLEKKAIPMVKGSYIKDFSEQNIKKFVESQQQAYNQALFLTK</sequence>
<reference evidence="1 2" key="1">
    <citation type="submission" date="2021-06" db="EMBL/GenBank/DDBJ databases">
        <title>Leclercia pneumoniae sp. nov.</title>
        <authorList>
            <person name="Hoenemann M."/>
            <person name="Viehweger A."/>
            <person name="Dietze N."/>
        </authorList>
    </citation>
    <scope>NUCLEOTIDE SEQUENCE [LARGE SCALE GENOMIC DNA]</scope>
    <source>
        <strain evidence="2">49125</strain>
    </source>
</reference>
<protein>
    <recommendedName>
        <fullName evidence="3">Secreted protein</fullName>
    </recommendedName>
</protein>
<evidence type="ECO:0000313" key="2">
    <source>
        <dbReference type="Proteomes" id="UP000683497"/>
    </source>
</evidence>
<keyword evidence="2" id="KW-1185">Reference proteome</keyword>
<organism evidence="1 2">
    <name type="scientific">Leclercia pneumoniae</name>
    <dbReference type="NCBI Taxonomy" id="2815358"/>
    <lineage>
        <taxon>Bacteria</taxon>
        <taxon>Pseudomonadati</taxon>
        <taxon>Pseudomonadota</taxon>
        <taxon>Gammaproteobacteria</taxon>
        <taxon>Enterobacterales</taxon>
        <taxon>Enterobacteriaceae</taxon>
        <taxon>Leclercia</taxon>
    </lineage>
</organism>
<accession>A0ABX8JQT3</accession>
<dbReference type="EMBL" id="CP076838">
    <property type="protein sequence ID" value="QWW78006.1"/>
    <property type="molecule type" value="Genomic_DNA"/>
</dbReference>
<gene>
    <name evidence="1" type="ORF">KQ929_12030</name>
</gene>